<dbReference type="AlphaFoldDB" id="A0AA40FU25"/>
<dbReference type="Proteomes" id="UP001177670">
    <property type="component" value="Unassembled WGS sequence"/>
</dbReference>
<dbReference type="EMBL" id="JAHYIQ010000017">
    <property type="protein sequence ID" value="KAK1125001.1"/>
    <property type="molecule type" value="Genomic_DNA"/>
</dbReference>
<evidence type="ECO:0000313" key="2">
    <source>
        <dbReference type="Proteomes" id="UP001177670"/>
    </source>
</evidence>
<gene>
    <name evidence="1" type="ORF">K0M31_006338</name>
</gene>
<organism evidence="1 2">
    <name type="scientific">Melipona bicolor</name>
    <dbReference type="NCBI Taxonomy" id="60889"/>
    <lineage>
        <taxon>Eukaryota</taxon>
        <taxon>Metazoa</taxon>
        <taxon>Ecdysozoa</taxon>
        <taxon>Arthropoda</taxon>
        <taxon>Hexapoda</taxon>
        <taxon>Insecta</taxon>
        <taxon>Pterygota</taxon>
        <taxon>Neoptera</taxon>
        <taxon>Endopterygota</taxon>
        <taxon>Hymenoptera</taxon>
        <taxon>Apocrita</taxon>
        <taxon>Aculeata</taxon>
        <taxon>Apoidea</taxon>
        <taxon>Anthophila</taxon>
        <taxon>Apidae</taxon>
        <taxon>Melipona</taxon>
    </lineage>
</organism>
<evidence type="ECO:0000313" key="1">
    <source>
        <dbReference type="EMBL" id="KAK1125001.1"/>
    </source>
</evidence>
<keyword evidence="2" id="KW-1185">Reference proteome</keyword>
<protein>
    <submittedName>
        <fullName evidence="1">Uncharacterized protein</fullName>
    </submittedName>
</protein>
<name>A0AA40FU25_9HYME</name>
<proteinExistence type="predicted"/>
<reference evidence="1" key="1">
    <citation type="submission" date="2021-10" db="EMBL/GenBank/DDBJ databases">
        <title>Melipona bicolor Genome sequencing and assembly.</title>
        <authorList>
            <person name="Araujo N.S."/>
            <person name="Arias M.C."/>
        </authorList>
    </citation>
    <scope>NUCLEOTIDE SEQUENCE</scope>
    <source>
        <strain evidence="1">USP_2M_L1-L4_2017</strain>
        <tissue evidence="1">Whole body</tissue>
    </source>
</reference>
<accession>A0AA40FU25</accession>
<sequence length="73" mass="8033">MVVDYLDLADRSLQEGKLLEKIRRVQRLKRKTARCDATVAAEAAAASASAGGSCVRRANNLVSNHLTHVTRWL</sequence>
<comment type="caution">
    <text evidence="1">The sequence shown here is derived from an EMBL/GenBank/DDBJ whole genome shotgun (WGS) entry which is preliminary data.</text>
</comment>